<reference evidence="2" key="1">
    <citation type="submission" date="2016-10" db="EMBL/GenBank/DDBJ databases">
        <authorList>
            <person name="Benchimol M."/>
            <person name="Almeida L.G."/>
            <person name="Vasconcelos A.T."/>
            <person name="Perreira-Neves A."/>
            <person name="Rosa I.A."/>
            <person name="Tasca T."/>
            <person name="Bogo M.R."/>
            <person name="de Souza W."/>
        </authorList>
    </citation>
    <scope>NUCLEOTIDE SEQUENCE [LARGE SCALE GENOMIC DNA]</scope>
    <source>
        <strain evidence="2">K</strain>
    </source>
</reference>
<evidence type="ECO:0000313" key="3">
    <source>
        <dbReference type="Proteomes" id="UP000179807"/>
    </source>
</evidence>
<proteinExistence type="predicted"/>
<feature type="compositionally biased region" description="Low complexity" evidence="1">
    <location>
        <begin position="753"/>
        <end position="803"/>
    </location>
</feature>
<dbReference type="SUPFAM" id="SSF111347">
    <property type="entry name" value="Rap/Ran-GAP"/>
    <property type="match status" value="1"/>
</dbReference>
<sequence>MENILQRRLFNTFPEEDAKEVVETMVNSLMGSDFNNRLKSNNDIEFALEALLYSFNYGFAVNALTLFSKWLIDPTQSDAILDSQKYNNYIQQVFFSIPLIYHIRKTHSESTINATYNFLKQTIIPDGFEQTEQENHDASNSSKNNMKNNSDAKNNNKSDKNKIHPFTPETWRFALRCLIDSISTTNNIEDSRRDKEIRYSLMNLFINGILISDLHLEDANILVRDFFNLCYPITIISNTYKESDASIWDKLFKGVFTEFVSFPSDSKKRNFIANLLIQMKRCAKEYEEKITLGQYGNLINWPIRAKYFLTAFKIVSQDIYSKNSHKISKQKLPGDSFMKLLGDCIFITPNWEDNILTHLDAMFKLFSWGDFSNNSQWISMFIKYLCYYTQQSKGETLFNTIYGIMNASPSFLSIYPTFFNQFVDFFLSKAAFIEYRHPKEKHHLLCKGTWVNLMTSLLEIARSEENFTLEKKVQSIIHKFSMCSELPYIRYDFNVYRLILLATAGNQELFSLLVSQEAPIAKTFRDGRVWDFELLVLAMSPYYMPSFSDKIVEKHVIEHILTNFENNDIAKSHNTWLLIALYELSKSTNIFIKHRSIVPPVLSYLNTQMDKINISKWVKDLIEIVSDSILIPTISVNEMKEISQKYHSHKDYILNNRVVTFNENQNNRTFGTIVRGPFGISSFEIAEQSLPELQPAPENTLKENILHLSDIVFPDKSQFPEFKPNKTHEQRSCSKSFLISLGLASSSHVVHDSPPTTSTASLSNATLSSGNSHPSNGSNSQRSGNLSKSSTSTNSSSPSLSNLSSFDTVFRPPTTLKPGYEEALTEFDECCELVPLEAKVTHVSLESDSLFSKIPETPRFNKFLTDLGSSFKMGTCVINYCKETSANDILIVFNETGSRINTKLFKDDPNHHLIISVSPIYKTLTKSNLMYKVTIIRSTYQCLILPFPVKKPVILSKKSMSRLISVLCFFYFCQGKDEIGQAGKKGQNEEPPYLISKYIESAKNRIEKLENVIKYQNNQSILDTIFSE</sequence>
<accession>A0A1J4JJR9</accession>
<dbReference type="AlphaFoldDB" id="A0A1J4JJR9"/>
<gene>
    <name evidence="2" type="ORF">TRFO_34972</name>
</gene>
<dbReference type="RefSeq" id="XP_068351744.1">
    <property type="nucleotide sequence ID" value="XM_068509977.1"/>
</dbReference>
<evidence type="ECO:0000256" key="1">
    <source>
        <dbReference type="SAM" id="MobiDB-lite"/>
    </source>
</evidence>
<dbReference type="InterPro" id="IPR035974">
    <property type="entry name" value="Rap/Ran-GAP_sf"/>
</dbReference>
<dbReference type="GO" id="GO:0005096">
    <property type="term" value="F:GTPase activator activity"/>
    <property type="evidence" value="ECO:0007669"/>
    <property type="project" value="InterPro"/>
</dbReference>
<organism evidence="2 3">
    <name type="scientific">Tritrichomonas foetus</name>
    <dbReference type="NCBI Taxonomy" id="1144522"/>
    <lineage>
        <taxon>Eukaryota</taxon>
        <taxon>Metamonada</taxon>
        <taxon>Parabasalia</taxon>
        <taxon>Tritrichomonadida</taxon>
        <taxon>Tritrichomonadidae</taxon>
        <taxon>Tritrichomonas</taxon>
    </lineage>
</organism>
<dbReference type="VEuPathDB" id="TrichDB:TRFO_34972"/>
<dbReference type="GeneID" id="94844681"/>
<feature type="compositionally biased region" description="Low complexity" evidence="1">
    <location>
        <begin position="138"/>
        <end position="153"/>
    </location>
</feature>
<dbReference type="Proteomes" id="UP000179807">
    <property type="component" value="Unassembled WGS sequence"/>
</dbReference>
<feature type="region of interest" description="Disordered" evidence="1">
    <location>
        <begin position="131"/>
        <end position="164"/>
    </location>
</feature>
<protein>
    <recommendedName>
        <fullName evidence="4">Rap-GAP domain-containing protein</fullName>
    </recommendedName>
</protein>
<name>A0A1J4JJR9_9EUKA</name>
<dbReference type="GO" id="GO:0051056">
    <property type="term" value="P:regulation of small GTPase mediated signal transduction"/>
    <property type="evidence" value="ECO:0007669"/>
    <property type="project" value="InterPro"/>
</dbReference>
<evidence type="ECO:0008006" key="4">
    <source>
        <dbReference type="Google" id="ProtNLM"/>
    </source>
</evidence>
<evidence type="ECO:0000313" key="2">
    <source>
        <dbReference type="EMBL" id="OHS98607.1"/>
    </source>
</evidence>
<comment type="caution">
    <text evidence="2">The sequence shown here is derived from an EMBL/GenBank/DDBJ whole genome shotgun (WGS) entry which is preliminary data.</text>
</comment>
<dbReference type="EMBL" id="MLAK01001046">
    <property type="protein sequence ID" value="OHS98607.1"/>
    <property type="molecule type" value="Genomic_DNA"/>
</dbReference>
<keyword evidence="3" id="KW-1185">Reference proteome</keyword>
<feature type="region of interest" description="Disordered" evidence="1">
    <location>
        <begin position="748"/>
        <end position="803"/>
    </location>
</feature>